<accession>A0A8B9ISQ1</accession>
<name>A0A8B9ISQ1_9PSIT</name>
<keyword evidence="7" id="KW-1185">Reference proteome</keyword>
<comment type="similarity">
    <text evidence="2">Belongs to the NIPA family.</text>
</comment>
<evidence type="ECO:0000256" key="4">
    <source>
        <dbReference type="ARBA" id="ARBA00022989"/>
    </source>
</evidence>
<keyword evidence="5" id="KW-0472">Membrane</keyword>
<evidence type="ECO:0000256" key="3">
    <source>
        <dbReference type="ARBA" id="ARBA00022692"/>
    </source>
</evidence>
<sequence length="143" mass="15169">SLAGCGLPPARGAVLSLACHNSCLTWCQIIVSESHSSLLANMDRTVNETNQSISMLAGSRYHLSVGLALALGSSAFNGSSFILKKKGLLKLADRGVPRAGQGGYSYLKEWLWWAGLLSSKSPFSSQSTCKCCIKQIALNGFIS</sequence>
<evidence type="ECO:0000256" key="1">
    <source>
        <dbReference type="ARBA" id="ARBA00004141"/>
    </source>
</evidence>
<dbReference type="AlphaFoldDB" id="A0A8B9ISQ1"/>
<dbReference type="GO" id="GO:0016020">
    <property type="term" value="C:membrane"/>
    <property type="evidence" value="ECO:0007669"/>
    <property type="project" value="UniProtKB-SubCell"/>
</dbReference>
<evidence type="ECO:0000313" key="6">
    <source>
        <dbReference type="Ensembl" id="ENSACOP00000003234.1"/>
    </source>
</evidence>
<dbReference type="Proteomes" id="UP000694522">
    <property type="component" value="Unplaced"/>
</dbReference>
<evidence type="ECO:0000313" key="7">
    <source>
        <dbReference type="Proteomes" id="UP000694522"/>
    </source>
</evidence>
<dbReference type="Pfam" id="PF05653">
    <property type="entry name" value="Mg_trans_NIPA"/>
    <property type="match status" value="1"/>
</dbReference>
<reference evidence="6" key="2">
    <citation type="submission" date="2025-09" db="UniProtKB">
        <authorList>
            <consortium name="Ensembl"/>
        </authorList>
    </citation>
    <scope>IDENTIFICATION</scope>
</reference>
<dbReference type="PANTHER" id="PTHR12570">
    <property type="match status" value="1"/>
</dbReference>
<organism evidence="6 7">
    <name type="scientific">Amazona collaria</name>
    <name type="common">yellow-billed parrot</name>
    <dbReference type="NCBI Taxonomy" id="241587"/>
    <lineage>
        <taxon>Eukaryota</taxon>
        <taxon>Metazoa</taxon>
        <taxon>Chordata</taxon>
        <taxon>Craniata</taxon>
        <taxon>Vertebrata</taxon>
        <taxon>Euteleostomi</taxon>
        <taxon>Archelosauria</taxon>
        <taxon>Archosauria</taxon>
        <taxon>Dinosauria</taxon>
        <taxon>Saurischia</taxon>
        <taxon>Theropoda</taxon>
        <taxon>Coelurosauria</taxon>
        <taxon>Aves</taxon>
        <taxon>Neognathae</taxon>
        <taxon>Neoaves</taxon>
        <taxon>Telluraves</taxon>
        <taxon>Australaves</taxon>
        <taxon>Psittaciformes</taxon>
        <taxon>Psittacidae</taxon>
        <taxon>Amazona</taxon>
    </lineage>
</organism>
<dbReference type="PANTHER" id="PTHR12570:SF13">
    <property type="entry name" value="MAGNESIUM TRANSPORTER NIPA3"/>
    <property type="match status" value="1"/>
</dbReference>
<evidence type="ECO:0000256" key="5">
    <source>
        <dbReference type="ARBA" id="ARBA00023136"/>
    </source>
</evidence>
<evidence type="ECO:0000256" key="2">
    <source>
        <dbReference type="ARBA" id="ARBA00007230"/>
    </source>
</evidence>
<reference evidence="6" key="1">
    <citation type="submission" date="2025-08" db="UniProtKB">
        <authorList>
            <consortium name="Ensembl"/>
        </authorList>
    </citation>
    <scope>IDENTIFICATION</scope>
</reference>
<proteinExistence type="inferred from homology"/>
<keyword evidence="4" id="KW-1133">Transmembrane helix</keyword>
<protein>
    <submittedName>
        <fullName evidence="6">Uncharacterized protein</fullName>
    </submittedName>
</protein>
<dbReference type="Ensembl" id="ENSACOT00000003351.1">
    <property type="protein sequence ID" value="ENSACOP00000003234.1"/>
    <property type="gene ID" value="ENSACOG00000002265.1"/>
</dbReference>
<comment type="subcellular location">
    <subcellularLocation>
        <location evidence="1">Membrane</location>
        <topology evidence="1">Multi-pass membrane protein</topology>
    </subcellularLocation>
</comment>
<dbReference type="InterPro" id="IPR008521">
    <property type="entry name" value="Mg_trans_NIPA"/>
</dbReference>
<dbReference type="GO" id="GO:0015095">
    <property type="term" value="F:magnesium ion transmembrane transporter activity"/>
    <property type="evidence" value="ECO:0007669"/>
    <property type="project" value="InterPro"/>
</dbReference>
<keyword evidence="3" id="KW-0812">Transmembrane</keyword>